<accession>A0A7L7KPM6</accession>
<dbReference type="PANTHER" id="PTHR42742">
    <property type="entry name" value="TRANSCRIPTIONAL REPRESSOR MPRA"/>
    <property type="match status" value="1"/>
</dbReference>
<dbReference type="Pfam" id="PF20511">
    <property type="entry name" value="PMI_typeI_cat"/>
    <property type="match status" value="1"/>
</dbReference>
<evidence type="ECO:0000256" key="2">
    <source>
        <dbReference type="ARBA" id="ARBA00022833"/>
    </source>
</evidence>
<dbReference type="Gene3D" id="2.60.120.10">
    <property type="entry name" value="Jelly Rolls"/>
    <property type="match status" value="1"/>
</dbReference>
<dbReference type="CDD" id="cd07010">
    <property type="entry name" value="cupin_PMI_type_I_N_bac"/>
    <property type="match status" value="1"/>
</dbReference>
<dbReference type="RefSeq" id="WP_258878129.1">
    <property type="nucleotide sequence ID" value="NZ_CP048914.1"/>
</dbReference>
<sequence>MIVMVLKFEPVYFYKVWGGNSFKRLYNYPTTENCGEAWGISAHPHGSSIVKAGPYKGKSLRELYKSERQLFGNYSQPEFPILVKLISASQDLSIQVHPDDQYAKKFNSLGKDESWYIINTEPNTKINIGHHANSVLELEDAIINDRLTTLLNYFPIKHGDMFYIKAGTIHAICGGTTLLEVQQSSDITFRLYDYNRLHNGKLRELHIKDALKCIEVPDNKKWEPHENQYFIVDSLTNINKTKLSSNQHGDYIFILEGEGLFDDISVSSGDFIMVTADSEYTVEGDLKYKKIVF</sequence>
<dbReference type="GO" id="GO:0008270">
    <property type="term" value="F:zinc ion binding"/>
    <property type="evidence" value="ECO:0007669"/>
    <property type="project" value="InterPro"/>
</dbReference>
<gene>
    <name evidence="4" type="ORF">G4Z02_01710</name>
</gene>
<dbReference type="EMBL" id="CP048914">
    <property type="protein sequence ID" value="QMS84515.1"/>
    <property type="molecule type" value="Genomic_DNA"/>
</dbReference>
<dbReference type="PANTHER" id="PTHR42742:SF3">
    <property type="entry name" value="FRUCTOKINASE"/>
    <property type="match status" value="1"/>
</dbReference>
<dbReference type="InterPro" id="IPR046457">
    <property type="entry name" value="PMI_typeI_cat"/>
</dbReference>
<dbReference type="KEGG" id="xcl:G4Z02_01710"/>
<dbReference type="Proteomes" id="UP000514720">
    <property type="component" value="Chromosome"/>
</dbReference>
<dbReference type="AlphaFoldDB" id="A0A7L7KPM6"/>
<organism evidence="4 5">
    <name type="scientific">Candidatus Xianfuyuplasma coldseepsis</name>
    <dbReference type="NCBI Taxonomy" id="2782163"/>
    <lineage>
        <taxon>Bacteria</taxon>
        <taxon>Bacillati</taxon>
        <taxon>Mycoplasmatota</taxon>
        <taxon>Mollicutes</taxon>
        <taxon>Candidatus Izemoplasmatales</taxon>
        <taxon>Candidatus Izemoplasmataceae</taxon>
        <taxon>Candidatus Xianfuyuplasma</taxon>
    </lineage>
</organism>
<name>A0A7L7KPM6_9MOLU</name>
<evidence type="ECO:0000256" key="1">
    <source>
        <dbReference type="ARBA" id="ARBA00022723"/>
    </source>
</evidence>
<feature type="domain" description="Phosphomannose isomerase type I catalytic" evidence="3">
    <location>
        <begin position="6"/>
        <end position="123"/>
    </location>
</feature>
<keyword evidence="4" id="KW-0413">Isomerase</keyword>
<dbReference type="SUPFAM" id="SSF51182">
    <property type="entry name" value="RmlC-like cupins"/>
    <property type="match status" value="1"/>
</dbReference>
<evidence type="ECO:0000313" key="5">
    <source>
        <dbReference type="Proteomes" id="UP000514720"/>
    </source>
</evidence>
<proteinExistence type="predicted"/>
<dbReference type="InterPro" id="IPR051804">
    <property type="entry name" value="Carb_Metab_Reg_Kinase/Isom"/>
</dbReference>
<evidence type="ECO:0000259" key="3">
    <source>
        <dbReference type="Pfam" id="PF20511"/>
    </source>
</evidence>
<reference evidence="4 5" key="1">
    <citation type="submission" date="2020-02" db="EMBL/GenBank/DDBJ databases">
        <authorList>
            <person name="Zheng R.K."/>
            <person name="Sun C.M."/>
        </authorList>
    </citation>
    <scope>NUCLEOTIDE SEQUENCE [LARGE SCALE GENOMIC DNA]</scope>
    <source>
        <strain evidence="5">zrk13</strain>
    </source>
</reference>
<protein>
    <submittedName>
        <fullName evidence="4">Mannose-6-phosphate isomerase</fullName>
    </submittedName>
</protein>
<dbReference type="InterPro" id="IPR014710">
    <property type="entry name" value="RmlC-like_jellyroll"/>
</dbReference>
<dbReference type="InterPro" id="IPR011051">
    <property type="entry name" value="RmlC_Cupin_sf"/>
</dbReference>
<keyword evidence="5" id="KW-1185">Reference proteome</keyword>
<keyword evidence="1" id="KW-0479">Metal-binding</keyword>
<keyword evidence="2" id="KW-0862">Zinc</keyword>
<dbReference type="GO" id="GO:0004476">
    <property type="term" value="F:mannose-6-phosphate isomerase activity"/>
    <property type="evidence" value="ECO:0007669"/>
    <property type="project" value="InterPro"/>
</dbReference>
<evidence type="ECO:0000313" key="4">
    <source>
        <dbReference type="EMBL" id="QMS84515.1"/>
    </source>
</evidence>